<dbReference type="PANTHER" id="PTHR43765:SF2">
    <property type="entry name" value="2-DEHYDROPANTOATE 2-REDUCTASE"/>
    <property type="match status" value="1"/>
</dbReference>
<dbReference type="Pfam" id="PF08546">
    <property type="entry name" value="ApbA_C"/>
    <property type="match status" value="1"/>
</dbReference>
<sequence length="420" mass="46943">MSTDIDMSRIHILGLGNLGRVYAHALATGPDPPPITLLFHRKSLLKEWAEADASIKIEGVSKFLPEVPSSSSSYDIEVLEDSSAESTKPIQHLIIATKAQHTLKAFGLVADRLDNNSTVLFTQNGLGTIEEVTEKYYDRSWAAGHPSYLAAVTSHGVYSTAPFRSVFAGRANVTIGHVSLPKHGSPPMGAQYLLDKITSALLLNAQAVSPKELKILQLRKLVVNATINPLSVVFRRKNGDLFNHEPIYALMRIMASDISEFLQAHQKSFFDEDGHLNDEEDHTDTLPFSLNLNLSNEEFEENFSVPSLESLVLSVAGKTAQNTSSMLQDVEAGRDTEIDYINGWFTRHYTWDDYEEDTGAHNSRSLDDNPHLTLFHCNTRLVEMVRSGKVIREEDICREFLLNEDYDENDKLLLVKKMTP</sequence>
<dbReference type="InterPro" id="IPR036291">
    <property type="entry name" value="NAD(P)-bd_dom_sf"/>
</dbReference>
<dbReference type="InterPro" id="IPR013328">
    <property type="entry name" value="6PGD_dom2"/>
</dbReference>
<dbReference type="GO" id="GO:0005739">
    <property type="term" value="C:mitochondrion"/>
    <property type="evidence" value="ECO:0007669"/>
    <property type="project" value="TreeGrafter"/>
</dbReference>
<dbReference type="NCBIfam" id="TIGR00745">
    <property type="entry name" value="apbA_panE"/>
    <property type="match status" value="1"/>
</dbReference>
<dbReference type="Gene3D" id="1.10.1040.10">
    <property type="entry name" value="N-(1-d-carboxylethyl)-l-norvaline Dehydrogenase, domain 2"/>
    <property type="match status" value="1"/>
</dbReference>
<evidence type="ECO:0000256" key="1">
    <source>
        <dbReference type="ARBA" id="ARBA00007870"/>
    </source>
</evidence>
<dbReference type="Gene3D" id="3.40.50.720">
    <property type="entry name" value="NAD(P)-binding Rossmann-like Domain"/>
    <property type="match status" value="1"/>
</dbReference>
<feature type="domain" description="Ketopantoate reductase C-terminal" evidence="7">
    <location>
        <begin position="217"/>
        <end position="347"/>
    </location>
</feature>
<dbReference type="Proteomes" id="UP000184330">
    <property type="component" value="Unassembled WGS sequence"/>
</dbReference>
<evidence type="ECO:0000256" key="3">
    <source>
        <dbReference type="ARBA" id="ARBA00022857"/>
    </source>
</evidence>
<dbReference type="SUPFAM" id="SSF51735">
    <property type="entry name" value="NAD(P)-binding Rossmann-fold domains"/>
    <property type="match status" value="1"/>
</dbReference>
<dbReference type="SUPFAM" id="SSF48179">
    <property type="entry name" value="6-phosphogluconate dehydrogenase C-terminal domain-like"/>
    <property type="match status" value="1"/>
</dbReference>
<organism evidence="8 9">
    <name type="scientific">Phialocephala subalpina</name>
    <dbReference type="NCBI Taxonomy" id="576137"/>
    <lineage>
        <taxon>Eukaryota</taxon>
        <taxon>Fungi</taxon>
        <taxon>Dikarya</taxon>
        <taxon>Ascomycota</taxon>
        <taxon>Pezizomycotina</taxon>
        <taxon>Leotiomycetes</taxon>
        <taxon>Helotiales</taxon>
        <taxon>Mollisiaceae</taxon>
        <taxon>Phialocephala</taxon>
        <taxon>Phialocephala fortinii species complex</taxon>
    </lineage>
</organism>
<dbReference type="InterPro" id="IPR003710">
    <property type="entry name" value="ApbA"/>
</dbReference>
<evidence type="ECO:0000256" key="4">
    <source>
        <dbReference type="ARBA" id="ARBA00023002"/>
    </source>
</evidence>
<gene>
    <name evidence="8" type="ORF">PAC_07468</name>
</gene>
<evidence type="ECO:0000259" key="7">
    <source>
        <dbReference type="Pfam" id="PF08546"/>
    </source>
</evidence>
<evidence type="ECO:0000313" key="9">
    <source>
        <dbReference type="Proteomes" id="UP000184330"/>
    </source>
</evidence>
<dbReference type="STRING" id="576137.A0A1L7WXU3"/>
<dbReference type="OrthoDB" id="73846at2759"/>
<proteinExistence type="inferred from homology"/>
<dbReference type="AlphaFoldDB" id="A0A1L7WXU3"/>
<evidence type="ECO:0000256" key="5">
    <source>
        <dbReference type="ARBA" id="ARBA00032024"/>
    </source>
</evidence>
<keyword evidence="3" id="KW-0521">NADP</keyword>
<accession>A0A1L7WXU3</accession>
<keyword evidence="4" id="KW-0560">Oxidoreductase</keyword>
<dbReference type="Pfam" id="PF02558">
    <property type="entry name" value="ApbA"/>
    <property type="match status" value="1"/>
</dbReference>
<dbReference type="InterPro" id="IPR013332">
    <property type="entry name" value="KPR_N"/>
</dbReference>
<evidence type="ECO:0000256" key="2">
    <source>
        <dbReference type="ARBA" id="ARBA00013014"/>
    </source>
</evidence>
<feature type="domain" description="Ketopantoate reductase N-terminal" evidence="6">
    <location>
        <begin position="10"/>
        <end position="178"/>
    </location>
</feature>
<keyword evidence="9" id="KW-1185">Reference proteome</keyword>
<dbReference type="PANTHER" id="PTHR43765">
    <property type="entry name" value="2-DEHYDROPANTOATE 2-REDUCTASE-RELATED"/>
    <property type="match status" value="1"/>
</dbReference>
<dbReference type="InterPro" id="IPR013752">
    <property type="entry name" value="KPA_reductase"/>
</dbReference>
<dbReference type="GO" id="GO:0008677">
    <property type="term" value="F:2-dehydropantoate 2-reductase activity"/>
    <property type="evidence" value="ECO:0007669"/>
    <property type="project" value="UniProtKB-EC"/>
</dbReference>
<comment type="similarity">
    <text evidence="1">Belongs to the ketopantoate reductase family.</text>
</comment>
<dbReference type="GO" id="GO:0015940">
    <property type="term" value="P:pantothenate biosynthetic process"/>
    <property type="evidence" value="ECO:0007669"/>
    <property type="project" value="InterPro"/>
</dbReference>
<dbReference type="GO" id="GO:0050661">
    <property type="term" value="F:NADP binding"/>
    <property type="evidence" value="ECO:0007669"/>
    <property type="project" value="TreeGrafter"/>
</dbReference>
<dbReference type="InterPro" id="IPR050838">
    <property type="entry name" value="Ketopantoate_reductase"/>
</dbReference>
<dbReference type="InterPro" id="IPR008927">
    <property type="entry name" value="6-PGluconate_DH-like_C_sf"/>
</dbReference>
<protein>
    <recommendedName>
        <fullName evidence="2">2-dehydropantoate 2-reductase</fullName>
        <ecNumber evidence="2">1.1.1.169</ecNumber>
    </recommendedName>
    <alternativeName>
        <fullName evidence="5">Ketopantoate reductase</fullName>
    </alternativeName>
</protein>
<reference evidence="8 9" key="1">
    <citation type="submission" date="2016-03" db="EMBL/GenBank/DDBJ databases">
        <authorList>
            <person name="Ploux O."/>
        </authorList>
    </citation>
    <scope>NUCLEOTIDE SEQUENCE [LARGE SCALE GENOMIC DNA]</scope>
    <source>
        <strain evidence="8 9">UAMH 11012</strain>
    </source>
</reference>
<evidence type="ECO:0000259" key="6">
    <source>
        <dbReference type="Pfam" id="PF02558"/>
    </source>
</evidence>
<dbReference type="EC" id="1.1.1.169" evidence="2"/>
<dbReference type="EMBL" id="FJOG01000010">
    <property type="protein sequence ID" value="CZR57579.1"/>
    <property type="molecule type" value="Genomic_DNA"/>
</dbReference>
<evidence type="ECO:0000313" key="8">
    <source>
        <dbReference type="EMBL" id="CZR57579.1"/>
    </source>
</evidence>
<name>A0A1L7WXU3_9HELO</name>